<dbReference type="InterPro" id="IPR045864">
    <property type="entry name" value="aa-tRNA-synth_II/BPL/LPL"/>
</dbReference>
<dbReference type="GO" id="GO:1990742">
    <property type="term" value="C:microvesicle"/>
    <property type="evidence" value="ECO:0007669"/>
    <property type="project" value="UniProtKB-ARBA"/>
</dbReference>
<evidence type="ECO:0000256" key="3">
    <source>
        <dbReference type="ARBA" id="ARBA00022490"/>
    </source>
</evidence>
<evidence type="ECO:0000313" key="10">
    <source>
        <dbReference type="EMBL" id="BAM03395.1"/>
    </source>
</evidence>
<gene>
    <name evidence="10" type="primary">glyQS</name>
    <name evidence="10" type="synonym">glyS</name>
    <name evidence="10" type="ordered locus">PSMK_12360</name>
</gene>
<dbReference type="KEGG" id="phm:PSMK_12360"/>
<protein>
    <recommendedName>
        <fullName evidence="2">glycine--tRNA ligase</fullName>
        <ecNumber evidence="2">6.1.1.14</ecNumber>
    </recommendedName>
</protein>
<dbReference type="STRING" id="1142394.PSMK_12360"/>
<dbReference type="GO" id="GO:0070062">
    <property type="term" value="C:extracellular exosome"/>
    <property type="evidence" value="ECO:0007669"/>
    <property type="project" value="UniProtKB-ARBA"/>
</dbReference>
<keyword evidence="11" id="KW-1185">Reference proteome</keyword>
<dbReference type="GO" id="GO:0004820">
    <property type="term" value="F:glycine-tRNA ligase activity"/>
    <property type="evidence" value="ECO:0007669"/>
    <property type="project" value="UniProtKB-EC"/>
</dbReference>
<evidence type="ECO:0000256" key="5">
    <source>
        <dbReference type="ARBA" id="ARBA00022741"/>
    </source>
</evidence>
<dbReference type="GO" id="GO:0005524">
    <property type="term" value="F:ATP binding"/>
    <property type="evidence" value="ECO:0007669"/>
    <property type="project" value="UniProtKB-KW"/>
</dbReference>
<evidence type="ECO:0000256" key="1">
    <source>
        <dbReference type="ARBA" id="ARBA00008226"/>
    </source>
</evidence>
<name>I0IDQ7_PHYMF</name>
<accession>I0IDQ7</accession>
<organism evidence="10 11">
    <name type="scientific">Phycisphaera mikurensis (strain NBRC 102666 / KCTC 22515 / FYK2301M01)</name>
    <dbReference type="NCBI Taxonomy" id="1142394"/>
    <lineage>
        <taxon>Bacteria</taxon>
        <taxon>Pseudomonadati</taxon>
        <taxon>Planctomycetota</taxon>
        <taxon>Phycisphaerae</taxon>
        <taxon>Phycisphaerales</taxon>
        <taxon>Phycisphaeraceae</taxon>
        <taxon>Phycisphaera</taxon>
    </lineage>
</organism>
<keyword evidence="7" id="KW-0648">Protein biosynthesis</keyword>
<evidence type="ECO:0000256" key="2">
    <source>
        <dbReference type="ARBA" id="ARBA00012829"/>
    </source>
</evidence>
<proteinExistence type="inferred from homology"/>
<feature type="domain" description="Aminoacyl-transfer RNA synthetases class-II family profile" evidence="9">
    <location>
        <begin position="192"/>
        <end position="424"/>
    </location>
</feature>
<dbReference type="SUPFAM" id="SSF55681">
    <property type="entry name" value="Class II aaRS and biotin synthetases"/>
    <property type="match status" value="1"/>
</dbReference>
<dbReference type="PANTHER" id="PTHR10745">
    <property type="entry name" value="GLYCYL-TRNA SYNTHETASE/DNA POLYMERASE SUBUNIT GAMMA-2"/>
    <property type="match status" value="1"/>
</dbReference>
<keyword evidence="5" id="KW-0547">Nucleotide-binding</keyword>
<dbReference type="InterPro" id="IPR006195">
    <property type="entry name" value="aa-tRNA-synth_II"/>
</dbReference>
<dbReference type="PROSITE" id="PS50862">
    <property type="entry name" value="AA_TRNA_LIGASE_II"/>
    <property type="match status" value="1"/>
</dbReference>
<dbReference type="FunFam" id="3.40.50.800:FF:000002">
    <property type="entry name" value="Glycine--tRNA ligase"/>
    <property type="match status" value="1"/>
</dbReference>
<dbReference type="InterPro" id="IPR004154">
    <property type="entry name" value="Anticodon-bd"/>
</dbReference>
<evidence type="ECO:0000256" key="6">
    <source>
        <dbReference type="ARBA" id="ARBA00022840"/>
    </source>
</evidence>
<reference evidence="10 11" key="1">
    <citation type="submission" date="2012-02" db="EMBL/GenBank/DDBJ databases">
        <title>Complete genome sequence of Phycisphaera mikurensis NBRC 102666.</title>
        <authorList>
            <person name="Ankai A."/>
            <person name="Hosoyama A."/>
            <person name="Terui Y."/>
            <person name="Sekine M."/>
            <person name="Fukai R."/>
            <person name="Kato Y."/>
            <person name="Nakamura S."/>
            <person name="Yamada-Narita S."/>
            <person name="Kawakoshi A."/>
            <person name="Fukunaga Y."/>
            <person name="Yamazaki S."/>
            <person name="Fujita N."/>
        </authorList>
    </citation>
    <scope>NUCLEOTIDE SEQUENCE [LARGE SCALE GENOMIC DNA]</scope>
    <source>
        <strain evidence="11">NBRC 102666 / KCTC 22515 / FYK2301M01</strain>
    </source>
</reference>
<dbReference type="RefSeq" id="WP_014436614.1">
    <property type="nucleotide sequence ID" value="NC_017080.1"/>
</dbReference>
<dbReference type="EC" id="6.1.1.14" evidence="2"/>
<evidence type="ECO:0000256" key="4">
    <source>
        <dbReference type="ARBA" id="ARBA00022598"/>
    </source>
</evidence>
<dbReference type="InterPro" id="IPR036621">
    <property type="entry name" value="Anticodon-bd_dom_sf"/>
</dbReference>
<evidence type="ECO:0000256" key="8">
    <source>
        <dbReference type="ARBA" id="ARBA00023146"/>
    </source>
</evidence>
<dbReference type="Proteomes" id="UP000007881">
    <property type="component" value="Chromosome"/>
</dbReference>
<dbReference type="PATRIC" id="fig|1142394.8.peg.1274"/>
<keyword evidence="6" id="KW-0067">ATP-binding</keyword>
<evidence type="ECO:0000259" key="9">
    <source>
        <dbReference type="PROSITE" id="PS50862"/>
    </source>
</evidence>
<dbReference type="GO" id="GO:0015966">
    <property type="term" value="P:diadenosine tetraphosphate biosynthetic process"/>
    <property type="evidence" value="ECO:0007669"/>
    <property type="project" value="UniProtKB-ARBA"/>
</dbReference>
<dbReference type="InterPro" id="IPR027031">
    <property type="entry name" value="Gly-tRNA_synthase/POLG2"/>
</dbReference>
<dbReference type="Gene3D" id="3.40.50.800">
    <property type="entry name" value="Anticodon-binding domain"/>
    <property type="match status" value="1"/>
</dbReference>
<dbReference type="GO" id="GO:0005737">
    <property type="term" value="C:cytoplasm"/>
    <property type="evidence" value="ECO:0007669"/>
    <property type="project" value="InterPro"/>
</dbReference>
<dbReference type="InterPro" id="IPR002314">
    <property type="entry name" value="aa-tRNA-synt_IIb"/>
</dbReference>
<dbReference type="Gene3D" id="3.30.930.10">
    <property type="entry name" value="Bira Bifunctional Protein, Domain 2"/>
    <property type="match status" value="1"/>
</dbReference>
<dbReference type="PANTHER" id="PTHR10745:SF8">
    <property type="entry name" value="DNA POLYMERASE SUBUNIT GAMMA-2, MITOCHONDRIAL"/>
    <property type="match status" value="1"/>
</dbReference>
<comment type="similarity">
    <text evidence="1">Belongs to the class-II aminoacyl-tRNA synthetase family.</text>
</comment>
<dbReference type="InterPro" id="IPR002315">
    <property type="entry name" value="tRNA-synt_gly"/>
</dbReference>
<dbReference type="GO" id="GO:0004081">
    <property type="term" value="F:bis(5'-nucleosyl)-tetraphosphatase (asymmetrical) activity"/>
    <property type="evidence" value="ECO:0007669"/>
    <property type="project" value="UniProtKB-ARBA"/>
</dbReference>
<dbReference type="AlphaFoldDB" id="I0IDQ7"/>
<keyword evidence="4 10" id="KW-0436">Ligase</keyword>
<evidence type="ECO:0000313" key="11">
    <source>
        <dbReference type="Proteomes" id="UP000007881"/>
    </source>
</evidence>
<dbReference type="Pfam" id="PF03129">
    <property type="entry name" value="HGTP_anticodon"/>
    <property type="match status" value="1"/>
</dbReference>
<dbReference type="CDD" id="cd00774">
    <property type="entry name" value="GlyRS-like_core"/>
    <property type="match status" value="1"/>
</dbReference>
<dbReference type="InterPro" id="IPR033731">
    <property type="entry name" value="GlyRS-like_core"/>
</dbReference>
<dbReference type="GO" id="GO:0006426">
    <property type="term" value="P:glycyl-tRNA aminoacylation"/>
    <property type="evidence" value="ECO:0007669"/>
    <property type="project" value="InterPro"/>
</dbReference>
<keyword evidence="8 10" id="KW-0030">Aminoacyl-tRNA synthetase</keyword>
<dbReference type="Pfam" id="PF00587">
    <property type="entry name" value="tRNA-synt_2b"/>
    <property type="match status" value="1"/>
</dbReference>
<dbReference type="NCBIfam" id="NF003211">
    <property type="entry name" value="PRK04173.1"/>
    <property type="match status" value="1"/>
</dbReference>
<sequence length="522" mass="59068">MTAPAQRPTPPADAARSMEALVSLCKRRGFVFPASEIYGGINGFWDYGPLGTALKNHVRDHWWHQTVECPPLDPDSGEPLSVLGLDSAIIQNPKVWEASGHVGGFSDPMVDCRETNGRYRQDQVEVLFVEGRGAWAFPENKPDAIAKKLRKAGVTIDDGEVKNLSQVDESLYGTIVAPDTDKAGTLTPPREFNLMLDTYPGVIRNEENKAYLRPETAQGIFLNYLNVLNTMRVKVPFGIAQIGKSFRNEVTPRNFIFRSREFEQMEMEWFCSEEEAPKWYDFWKHERMRWWESLGIDQANLRFRDHGSDELAHYSSACVDVEYRYPFTAPGFGELEGVAHRGNFDLTAHTRASNAKLDYFDQELQLRLKAEGVGKDEIKERSRYTPHVIEPASGLTRAVLVLLCEAFTPSPERSGSDYVMKFKPKFAPVKAGVFPLVNKDGMPEVAHKLYMELRQRFACEYDAKQTIGKRYARMDEIGTPFCIAVDGDTLENNVVTIRDRDTTQQERVGIDRVAAFLAEKGC</sequence>
<dbReference type="eggNOG" id="COG0423">
    <property type="taxonomic scope" value="Bacteria"/>
</dbReference>
<dbReference type="EMBL" id="AP012338">
    <property type="protein sequence ID" value="BAM03395.1"/>
    <property type="molecule type" value="Genomic_DNA"/>
</dbReference>
<keyword evidence="3" id="KW-0963">Cytoplasm</keyword>
<evidence type="ECO:0000256" key="7">
    <source>
        <dbReference type="ARBA" id="ARBA00022917"/>
    </source>
</evidence>
<dbReference type="SUPFAM" id="SSF52954">
    <property type="entry name" value="Class II aaRS ABD-related"/>
    <property type="match status" value="1"/>
</dbReference>
<dbReference type="PRINTS" id="PR01043">
    <property type="entry name" value="TRNASYNTHGLY"/>
</dbReference>
<dbReference type="HOGENOM" id="CLU_015515_2_1_0"/>
<dbReference type="NCBIfam" id="TIGR00389">
    <property type="entry name" value="glyS_dimeric"/>
    <property type="match status" value="1"/>
</dbReference>